<dbReference type="EMBL" id="JAHUZB010000006">
    <property type="protein sequence ID" value="MBV7391910.1"/>
    <property type="molecule type" value="Genomic_DNA"/>
</dbReference>
<gene>
    <name evidence="3" type="ORF">KUA55_14575</name>
</gene>
<organism evidence="3 4">
    <name type="scientific">Enterococcus alishanensis</name>
    <dbReference type="NCBI Taxonomy" id="1303817"/>
    <lineage>
        <taxon>Bacteria</taxon>
        <taxon>Bacillati</taxon>
        <taxon>Bacillota</taxon>
        <taxon>Bacilli</taxon>
        <taxon>Lactobacillales</taxon>
        <taxon>Enterococcaceae</taxon>
        <taxon>Enterococcus</taxon>
    </lineage>
</organism>
<feature type="chain" id="PRO_5045482428" evidence="2">
    <location>
        <begin position="37"/>
        <end position="371"/>
    </location>
</feature>
<dbReference type="PIRSF" id="PIRSF002825">
    <property type="entry name" value="CfbpA"/>
    <property type="match status" value="1"/>
</dbReference>
<protein>
    <submittedName>
        <fullName evidence="3">ABC transporter substrate-binding protein</fullName>
    </submittedName>
</protein>
<keyword evidence="1 2" id="KW-0732">Signal</keyword>
<sequence>MQIRALTCIFAKFKGGKNLKKLSVLVTVLFSLFALSACGASDDSSGTDTTGSSTAKSEKQFEGQTLNVVTTSDAYKELFDKFSDETGAKVEFLSMSSGEVLSRMQADQSSEPMADLWFGGGLDAFMQAKTDGLLEQYQSDAVESIDEKYRDPEGYWLSKGLTVGGLLINNDVLEEKGLAVPETWADLADEKYKDEIIMSDPAVSGTMYAIVKGILDKDGNDAGWQYWESVNENIPYYGQRGKDPQEKVTAGEFGIGLIPVDKSAFDAAEENDLSVVYPSDGIPWVPEGVAVFKDAPGKDMAEAFIDFMLQPENMKELAELDGKDTDQIIMPGVDGYDLGLESKDLIDEDLTTFGSDREAILNQWAEMAANK</sequence>
<feature type="signal peptide" evidence="2">
    <location>
        <begin position="1"/>
        <end position="36"/>
    </location>
</feature>
<evidence type="ECO:0000313" key="3">
    <source>
        <dbReference type="EMBL" id="MBV7391910.1"/>
    </source>
</evidence>
<dbReference type="CDD" id="cd13544">
    <property type="entry name" value="PBP2_Fbp_like_1"/>
    <property type="match status" value="1"/>
</dbReference>
<evidence type="ECO:0000256" key="2">
    <source>
        <dbReference type="SAM" id="SignalP"/>
    </source>
</evidence>
<dbReference type="Proteomes" id="UP000774130">
    <property type="component" value="Unassembled WGS sequence"/>
</dbReference>
<evidence type="ECO:0000313" key="4">
    <source>
        <dbReference type="Proteomes" id="UP000774130"/>
    </source>
</evidence>
<name>A0ABS6TG47_9ENTE</name>
<dbReference type="PANTHER" id="PTHR30006">
    <property type="entry name" value="THIAMINE-BINDING PERIPLASMIC PROTEIN-RELATED"/>
    <property type="match status" value="1"/>
</dbReference>
<comment type="caution">
    <text evidence="3">The sequence shown here is derived from an EMBL/GenBank/DDBJ whole genome shotgun (WGS) entry which is preliminary data.</text>
</comment>
<reference evidence="3 4" key="1">
    <citation type="submission" date="2021-06" db="EMBL/GenBank/DDBJ databases">
        <title>Enterococcus alishanensis sp. nov., a novel lactic acid bacterium isolated from fresh coffee beans.</title>
        <authorList>
            <person name="Chen Y.-S."/>
        </authorList>
    </citation>
    <scope>NUCLEOTIDE SEQUENCE [LARGE SCALE GENOMIC DNA]</scope>
    <source>
        <strain evidence="3 4">ALS3</strain>
    </source>
</reference>
<dbReference type="InterPro" id="IPR006059">
    <property type="entry name" value="SBP"/>
</dbReference>
<accession>A0ABS6TG47</accession>
<proteinExistence type="predicted"/>
<keyword evidence="4" id="KW-1185">Reference proteome</keyword>
<evidence type="ECO:0000256" key="1">
    <source>
        <dbReference type="ARBA" id="ARBA00022729"/>
    </source>
</evidence>
<dbReference type="InterPro" id="IPR026045">
    <property type="entry name" value="Ferric-bd"/>
</dbReference>
<dbReference type="Pfam" id="PF13416">
    <property type="entry name" value="SBP_bac_8"/>
    <property type="match status" value="1"/>
</dbReference>